<organism evidence="11 12">
    <name type="scientific">Providencia rettgeri</name>
    <dbReference type="NCBI Taxonomy" id="587"/>
    <lineage>
        <taxon>Bacteria</taxon>
        <taxon>Pseudomonadati</taxon>
        <taxon>Pseudomonadota</taxon>
        <taxon>Gammaproteobacteria</taxon>
        <taxon>Enterobacterales</taxon>
        <taxon>Morganellaceae</taxon>
        <taxon>Providencia</taxon>
    </lineage>
</organism>
<dbReference type="SUPFAM" id="SSF52402">
    <property type="entry name" value="Adenine nucleotide alpha hydrolases-like"/>
    <property type="match status" value="1"/>
</dbReference>
<dbReference type="InterPro" id="IPR029035">
    <property type="entry name" value="DHS-like_NAD/FAD-binding_dom"/>
</dbReference>
<keyword evidence="5" id="KW-0249">Electron transport</keyword>
<dbReference type="GO" id="GO:0033539">
    <property type="term" value="P:fatty acid beta-oxidation using acyl-CoA dehydrogenase"/>
    <property type="evidence" value="ECO:0007669"/>
    <property type="project" value="TreeGrafter"/>
</dbReference>
<dbReference type="InterPro" id="IPR014730">
    <property type="entry name" value="ETF_a/b_N"/>
</dbReference>
<sequence length="316" mass="32889">MSQTSVLVIVEHDNQTIKSSTYHNITAAHEILAAGGELHLFVAGSQTASVAQLAASIKGVNKVLEIQSDELEGQLAEPITSAIVAVAKGYTHLLFPATTFGKNIAPRVAATLGVAQISDITQVIDSQTFIRPIYAGNALATVQNNGQQVVITVRSSAFSGAKETQNSAQIENVTLAQLPQRALLKSQSLTQVSRAELSSAKVVISGGRGLSSGENFALLETIADKLGAAVGASRAAVDAGYVPNDYQVGQTGKIVAPDLYIAVGISGAIQHVAGMKESKVIVAINSDPDAPIFQVADYGIVGDLFEILPEFDKALA</sequence>
<gene>
    <name evidence="11" type="ORF">EX242_07715</name>
</gene>
<dbReference type="GO" id="GO:0050660">
    <property type="term" value="F:flavin adenine dinucleotide binding"/>
    <property type="evidence" value="ECO:0007669"/>
    <property type="project" value="InterPro"/>
</dbReference>
<dbReference type="Pfam" id="PF00766">
    <property type="entry name" value="ETF_alpha"/>
    <property type="match status" value="1"/>
</dbReference>
<evidence type="ECO:0000256" key="5">
    <source>
        <dbReference type="ARBA" id="ARBA00022982"/>
    </source>
</evidence>
<dbReference type="SUPFAM" id="SSF52467">
    <property type="entry name" value="DHS-like NAD/FAD-binding domain"/>
    <property type="match status" value="1"/>
</dbReference>
<dbReference type="InterPro" id="IPR001308">
    <property type="entry name" value="ETF_a/FixB"/>
</dbReference>
<evidence type="ECO:0000256" key="4">
    <source>
        <dbReference type="ARBA" id="ARBA00022827"/>
    </source>
</evidence>
<evidence type="ECO:0000256" key="6">
    <source>
        <dbReference type="ARBA" id="ARBA00025649"/>
    </source>
</evidence>
<dbReference type="EMBL" id="SHDO01000008">
    <property type="protein sequence ID" value="MBX6980145.1"/>
    <property type="molecule type" value="Genomic_DNA"/>
</dbReference>
<evidence type="ECO:0000256" key="7">
    <source>
        <dbReference type="ARBA" id="ARBA00068674"/>
    </source>
</evidence>
<feature type="domain" description="Electron transfer flavoprotein alpha/beta-subunit N-terminal" evidence="10">
    <location>
        <begin position="6"/>
        <end position="192"/>
    </location>
</feature>
<dbReference type="Gene3D" id="3.40.50.620">
    <property type="entry name" value="HUPs"/>
    <property type="match status" value="1"/>
</dbReference>
<dbReference type="PROSITE" id="PS00696">
    <property type="entry name" value="ETF_ALPHA"/>
    <property type="match status" value="1"/>
</dbReference>
<dbReference type="InterPro" id="IPR014731">
    <property type="entry name" value="ETF_asu_C"/>
</dbReference>
<comment type="cofactor">
    <cofactor evidence="9">
        <name>FAD</name>
        <dbReference type="ChEBI" id="CHEBI:57692"/>
    </cofactor>
    <text evidence="9">Binds 1 FAD per dimer.</text>
</comment>
<comment type="similarity">
    <text evidence="1">Belongs to the ETF alpha-subunit/FixB family.</text>
</comment>
<dbReference type="InterPro" id="IPR014729">
    <property type="entry name" value="Rossmann-like_a/b/a_fold"/>
</dbReference>
<evidence type="ECO:0000256" key="3">
    <source>
        <dbReference type="ARBA" id="ARBA00022630"/>
    </source>
</evidence>
<dbReference type="InterPro" id="IPR033947">
    <property type="entry name" value="ETF_alpha_N"/>
</dbReference>
<dbReference type="SMART" id="SM00893">
    <property type="entry name" value="ETF"/>
    <property type="match status" value="1"/>
</dbReference>
<feature type="binding site" evidence="9">
    <location>
        <begin position="233"/>
        <end position="234"/>
    </location>
    <ligand>
        <name>FAD</name>
        <dbReference type="ChEBI" id="CHEBI:57692"/>
    </ligand>
</feature>
<keyword evidence="3" id="KW-0285">Flavoprotein</keyword>
<dbReference type="OrthoDB" id="9770286at2"/>
<protein>
    <recommendedName>
        <fullName evidence="7">Electron transfer flavoprotein subunit alpha</fullName>
    </recommendedName>
    <alternativeName>
        <fullName evidence="8">Electron transfer flavoprotein large subunit</fullName>
    </alternativeName>
</protein>
<dbReference type="AlphaFoldDB" id="A0A1J0ECM9"/>
<dbReference type="CDD" id="cd01715">
    <property type="entry name" value="ETF_alpha"/>
    <property type="match status" value="1"/>
</dbReference>
<feature type="binding site" evidence="9">
    <location>
        <position position="208"/>
    </location>
    <ligand>
        <name>FAD</name>
        <dbReference type="ChEBI" id="CHEBI:57692"/>
    </ligand>
</feature>
<feature type="binding site" evidence="9">
    <location>
        <position position="285"/>
    </location>
    <ligand>
        <name>FAD</name>
        <dbReference type="ChEBI" id="CHEBI:57692"/>
    </ligand>
</feature>
<comment type="caution">
    <text evidence="11">The sequence shown here is derived from an EMBL/GenBank/DDBJ whole genome shotgun (WGS) entry which is preliminary data.</text>
</comment>
<comment type="function">
    <text evidence="6">The electron transfer flavoprotein serves as a specific electron acceptor for other dehydrogenases. It transfers the electrons to the main respiratory chain via ETF-ubiquinone oxidoreductase (ETF dehydrogenase).</text>
</comment>
<name>A0A1J0ECM9_PRORE</name>
<keyword evidence="4 9" id="KW-0274">FAD</keyword>
<dbReference type="PANTHER" id="PTHR43153">
    <property type="entry name" value="ELECTRON TRANSFER FLAVOPROTEIN ALPHA"/>
    <property type="match status" value="1"/>
</dbReference>
<evidence type="ECO:0000256" key="8">
    <source>
        <dbReference type="ARBA" id="ARBA00079299"/>
    </source>
</evidence>
<feature type="binding site" evidence="9">
    <location>
        <begin position="247"/>
        <end position="251"/>
    </location>
    <ligand>
        <name>FAD</name>
        <dbReference type="ChEBI" id="CHEBI:57692"/>
    </ligand>
</feature>
<accession>A0A1J0ECM9</accession>
<dbReference type="InterPro" id="IPR018206">
    <property type="entry name" value="ETF_asu_C_CS"/>
</dbReference>
<dbReference type="Gene3D" id="3.40.50.1220">
    <property type="entry name" value="TPP-binding domain"/>
    <property type="match status" value="1"/>
</dbReference>
<dbReference type="Proteomes" id="UP000824410">
    <property type="component" value="Unassembled WGS sequence"/>
</dbReference>
<evidence type="ECO:0000256" key="2">
    <source>
        <dbReference type="ARBA" id="ARBA00022448"/>
    </source>
</evidence>
<keyword evidence="2" id="KW-0813">Transport</keyword>
<dbReference type="FunFam" id="3.40.50.1220:FF:000001">
    <property type="entry name" value="Electron transfer flavoprotein, alpha subunit"/>
    <property type="match status" value="1"/>
</dbReference>
<dbReference type="GO" id="GO:0009055">
    <property type="term" value="F:electron transfer activity"/>
    <property type="evidence" value="ECO:0007669"/>
    <property type="project" value="InterPro"/>
</dbReference>
<dbReference type="PANTHER" id="PTHR43153:SF1">
    <property type="entry name" value="ELECTRON TRANSFER FLAVOPROTEIN SUBUNIT ALPHA, MITOCHONDRIAL"/>
    <property type="match status" value="1"/>
</dbReference>
<dbReference type="PIRSF" id="PIRSF000089">
    <property type="entry name" value="Electra_flavoP_a"/>
    <property type="match status" value="1"/>
</dbReference>
<reference evidence="11" key="1">
    <citation type="submission" date="2019-02" db="EMBL/GenBank/DDBJ databases">
        <title>Genomic characterization of isolates from hospital effluents in KZN, South Africa.</title>
        <authorList>
            <person name="Ntshobeni N."/>
            <person name="Allam M."/>
            <person name="Ismail A."/>
            <person name="Amoako D."/>
            <person name="Essack S."/>
            <person name="Chenia H."/>
        </authorList>
    </citation>
    <scope>NUCLEOTIDE SEQUENCE</scope>
    <source>
        <strain evidence="11">AFE97_S1</strain>
    </source>
</reference>
<evidence type="ECO:0000256" key="9">
    <source>
        <dbReference type="PIRSR" id="PIRSR000089-1"/>
    </source>
</evidence>
<evidence type="ECO:0000313" key="11">
    <source>
        <dbReference type="EMBL" id="MBX6980145.1"/>
    </source>
</evidence>
<dbReference type="RefSeq" id="WP_048606123.1">
    <property type="nucleotide sequence ID" value="NZ_ABEXNG020000112.1"/>
</dbReference>
<evidence type="ECO:0000259" key="10">
    <source>
        <dbReference type="SMART" id="SM00893"/>
    </source>
</evidence>
<dbReference type="KEGG" id="prg:RB151_038130"/>
<dbReference type="Pfam" id="PF01012">
    <property type="entry name" value="ETF"/>
    <property type="match status" value="1"/>
</dbReference>
<evidence type="ECO:0000313" key="12">
    <source>
        <dbReference type="Proteomes" id="UP000824410"/>
    </source>
</evidence>
<evidence type="ECO:0000256" key="1">
    <source>
        <dbReference type="ARBA" id="ARBA00005817"/>
    </source>
</evidence>
<proteinExistence type="inferred from homology"/>
<feature type="binding site" evidence="9">
    <location>
        <begin position="264"/>
        <end position="271"/>
    </location>
    <ligand>
        <name>FAD</name>
        <dbReference type="ChEBI" id="CHEBI:57692"/>
    </ligand>
</feature>